<feature type="region of interest" description="Disordered" evidence="1">
    <location>
        <begin position="63"/>
        <end position="87"/>
    </location>
</feature>
<feature type="compositionally biased region" description="Basic and acidic residues" evidence="1">
    <location>
        <begin position="72"/>
        <end position="87"/>
    </location>
</feature>
<keyword evidence="3" id="KW-1185">Reference proteome</keyword>
<dbReference type="Proteomes" id="UP000190813">
    <property type="component" value="Unassembled WGS sequence"/>
</dbReference>
<evidence type="ECO:0000256" key="1">
    <source>
        <dbReference type="SAM" id="MobiDB-lite"/>
    </source>
</evidence>
<name>A0A1T3MA83_9FLAO</name>
<proteinExistence type="predicted"/>
<evidence type="ECO:0000313" key="2">
    <source>
        <dbReference type="EMBL" id="OPC61567.1"/>
    </source>
</evidence>
<gene>
    <name evidence="2" type="ORF">BAZ10_10705</name>
</gene>
<protein>
    <submittedName>
        <fullName evidence="2">Uncharacterized protein</fullName>
    </submittedName>
</protein>
<accession>A0A1T3MA83</accession>
<dbReference type="EMBL" id="MAHX01000020">
    <property type="protein sequence ID" value="OPC61567.1"/>
    <property type="molecule type" value="Genomic_DNA"/>
</dbReference>
<evidence type="ECO:0000313" key="3">
    <source>
        <dbReference type="Proteomes" id="UP000190813"/>
    </source>
</evidence>
<dbReference type="RefSeq" id="WP_078772999.1">
    <property type="nucleotide sequence ID" value="NZ_CBCSBR010000018.1"/>
</dbReference>
<organism evidence="2 3">
    <name type="scientific">Elizabethkingia occulta</name>
    <dbReference type="NCBI Taxonomy" id="1867263"/>
    <lineage>
        <taxon>Bacteria</taxon>
        <taxon>Pseudomonadati</taxon>
        <taxon>Bacteroidota</taxon>
        <taxon>Flavobacteriia</taxon>
        <taxon>Flavobacteriales</taxon>
        <taxon>Weeksellaceae</taxon>
        <taxon>Elizabethkingia</taxon>
    </lineage>
</organism>
<sequence length="133" mass="14804">MSKTLKNVFAAAAVAIFAAHKDLDEIFVTSDGQGFTDEEKAKDQARYLKNKDVKKFTRGFEDSFIDDEPDSEGEKTKKDADLKKDDAERPALVEKYTALFGKPPHHMIGVDKLKAAITEKEAEQTKGSNPPQE</sequence>
<reference evidence="2 3" key="1">
    <citation type="submission" date="2016-06" db="EMBL/GenBank/DDBJ databases">
        <title>Revisiting the taxonomy of the Elizabethkingia Genus based on Whole-Genome Sequencing, Optical Mapping, and MALDI-TOF.</title>
        <authorList>
            <person name="Nicholson A.C."/>
        </authorList>
    </citation>
    <scope>NUCLEOTIDE SEQUENCE [LARGE SCALE GENOMIC DNA]</scope>
    <source>
        <strain evidence="2 3">G4070</strain>
    </source>
</reference>
<dbReference type="AlphaFoldDB" id="A0A1T3MA83"/>
<comment type="caution">
    <text evidence="2">The sequence shown here is derived from an EMBL/GenBank/DDBJ whole genome shotgun (WGS) entry which is preliminary data.</text>
</comment>